<evidence type="ECO:0000256" key="1">
    <source>
        <dbReference type="ARBA" id="ARBA00004141"/>
    </source>
</evidence>
<keyword evidence="8" id="KW-1185">Reference proteome</keyword>
<evidence type="ECO:0000256" key="4">
    <source>
        <dbReference type="ARBA" id="ARBA00023136"/>
    </source>
</evidence>
<proteinExistence type="predicted"/>
<dbReference type="GO" id="GO:0022857">
    <property type="term" value="F:transmembrane transporter activity"/>
    <property type="evidence" value="ECO:0007669"/>
    <property type="project" value="InterPro"/>
</dbReference>
<dbReference type="Pfam" id="PF07690">
    <property type="entry name" value="MFS_1"/>
    <property type="match status" value="1"/>
</dbReference>
<evidence type="ECO:0000313" key="8">
    <source>
        <dbReference type="Proteomes" id="UP000597762"/>
    </source>
</evidence>
<organism evidence="7 8">
    <name type="scientific">Acanthosepion pharaonis</name>
    <name type="common">Pharaoh cuttlefish</name>
    <name type="synonym">Sepia pharaonis</name>
    <dbReference type="NCBI Taxonomy" id="158019"/>
    <lineage>
        <taxon>Eukaryota</taxon>
        <taxon>Metazoa</taxon>
        <taxon>Spiralia</taxon>
        <taxon>Lophotrochozoa</taxon>
        <taxon>Mollusca</taxon>
        <taxon>Cephalopoda</taxon>
        <taxon>Coleoidea</taxon>
        <taxon>Decapodiformes</taxon>
        <taxon>Sepiida</taxon>
        <taxon>Sepiina</taxon>
        <taxon>Sepiidae</taxon>
        <taxon>Acanthosepion</taxon>
    </lineage>
</organism>
<dbReference type="AlphaFoldDB" id="A0A812AKB5"/>
<dbReference type="InterPro" id="IPR036259">
    <property type="entry name" value="MFS_trans_sf"/>
</dbReference>
<feature type="transmembrane region" description="Helical" evidence="5">
    <location>
        <begin position="136"/>
        <end position="157"/>
    </location>
</feature>
<dbReference type="InterPro" id="IPR005829">
    <property type="entry name" value="Sugar_transporter_CS"/>
</dbReference>
<keyword evidence="3 5" id="KW-1133">Transmembrane helix</keyword>
<reference evidence="7" key="1">
    <citation type="submission" date="2021-01" db="EMBL/GenBank/DDBJ databases">
        <authorList>
            <person name="Li R."/>
            <person name="Bekaert M."/>
        </authorList>
    </citation>
    <scope>NUCLEOTIDE SEQUENCE</scope>
    <source>
        <strain evidence="7">Farmed</strain>
    </source>
</reference>
<feature type="transmembrane region" description="Helical" evidence="5">
    <location>
        <begin position="202"/>
        <end position="219"/>
    </location>
</feature>
<name>A0A812AKB5_ACAPH</name>
<dbReference type="PANTHER" id="PTHR24064">
    <property type="entry name" value="SOLUTE CARRIER FAMILY 22 MEMBER"/>
    <property type="match status" value="1"/>
</dbReference>
<feature type="transmembrane region" description="Helical" evidence="5">
    <location>
        <begin position="225"/>
        <end position="250"/>
    </location>
</feature>
<dbReference type="PROSITE" id="PS00216">
    <property type="entry name" value="SUGAR_TRANSPORT_1"/>
    <property type="match status" value="1"/>
</dbReference>
<dbReference type="EMBL" id="CAHIKZ030000027">
    <property type="protein sequence ID" value="CAE1142042.1"/>
    <property type="molecule type" value="Genomic_DNA"/>
</dbReference>
<evidence type="ECO:0000259" key="6">
    <source>
        <dbReference type="PROSITE" id="PS50850"/>
    </source>
</evidence>
<dbReference type="Proteomes" id="UP000597762">
    <property type="component" value="Unassembled WGS sequence"/>
</dbReference>
<evidence type="ECO:0000313" key="7">
    <source>
        <dbReference type="EMBL" id="CAE1142042.1"/>
    </source>
</evidence>
<gene>
    <name evidence="7" type="ORF">SPHA_993</name>
</gene>
<feature type="transmembrane region" description="Helical" evidence="5">
    <location>
        <begin position="293"/>
        <end position="314"/>
    </location>
</feature>
<evidence type="ECO:0000256" key="5">
    <source>
        <dbReference type="SAM" id="Phobius"/>
    </source>
</evidence>
<feature type="transmembrane region" description="Helical" evidence="5">
    <location>
        <begin position="169"/>
        <end position="190"/>
    </location>
</feature>
<comment type="caution">
    <text evidence="7">The sequence shown here is derived from an EMBL/GenBank/DDBJ whole genome shotgun (WGS) entry which is preliminary data.</text>
</comment>
<dbReference type="OrthoDB" id="10021984at2759"/>
<keyword evidence="2 5" id="KW-0812">Transmembrane</keyword>
<accession>A0A812AKB5</accession>
<dbReference type="Gene3D" id="1.20.1250.20">
    <property type="entry name" value="MFS general substrate transporter like domains"/>
    <property type="match status" value="1"/>
</dbReference>
<protein>
    <submittedName>
        <fullName evidence="7">SLC22A15</fullName>
    </submittedName>
</protein>
<sequence length="338" mass="38212">MLPLKNQFLDEFTNNQHLFISLHPIFIGRRRSWRFWCAPCICNRNYIHEVSIPTSTGNTNWVSCCFCFDFSDRVLHKSLETINDRHLSTINTIGIINDMACPRVAPLVDESEHGIEISKSNNRNVKLWKIFTVRALLKKTLVMMFNWGTMIFVYYGLTLNIGVLAGNVYLNLVLNSIVEISVILFAVIVVDRFGRKKLTLSFMAISGITGILTLFPYLYASKDQYWTITALTTFSRMCVSGASSIIYLYTCELYPTCIRNSSVGFFGAFARVGGVLSPYIMDISSLVPGRVGKSLPLMLMGITCFVSGILLIFLPETTNKPMQDTLDELTKSKHTNNR</sequence>
<evidence type="ECO:0000256" key="3">
    <source>
        <dbReference type="ARBA" id="ARBA00022989"/>
    </source>
</evidence>
<dbReference type="InterPro" id="IPR011701">
    <property type="entry name" value="MFS"/>
</dbReference>
<dbReference type="SUPFAM" id="SSF103473">
    <property type="entry name" value="MFS general substrate transporter"/>
    <property type="match status" value="1"/>
</dbReference>
<dbReference type="GO" id="GO:0016020">
    <property type="term" value="C:membrane"/>
    <property type="evidence" value="ECO:0007669"/>
    <property type="project" value="UniProtKB-SubCell"/>
</dbReference>
<feature type="domain" description="Major facilitator superfamily (MFS) profile" evidence="6">
    <location>
        <begin position="132"/>
        <end position="338"/>
    </location>
</feature>
<dbReference type="PROSITE" id="PS50850">
    <property type="entry name" value="MFS"/>
    <property type="match status" value="1"/>
</dbReference>
<keyword evidence="4 5" id="KW-0472">Membrane</keyword>
<feature type="transmembrane region" description="Helical" evidence="5">
    <location>
        <begin position="262"/>
        <end position="281"/>
    </location>
</feature>
<evidence type="ECO:0000256" key="2">
    <source>
        <dbReference type="ARBA" id="ARBA00022692"/>
    </source>
</evidence>
<dbReference type="InterPro" id="IPR020846">
    <property type="entry name" value="MFS_dom"/>
</dbReference>
<comment type="subcellular location">
    <subcellularLocation>
        <location evidence="1">Membrane</location>
        <topology evidence="1">Multi-pass membrane protein</topology>
    </subcellularLocation>
</comment>